<dbReference type="GO" id="GO:0055052">
    <property type="term" value="C:ATP-binding cassette (ABC) transporter complex, substrate-binding subunit-containing"/>
    <property type="evidence" value="ECO:0007669"/>
    <property type="project" value="TreeGrafter"/>
</dbReference>
<evidence type="ECO:0000256" key="2">
    <source>
        <dbReference type="ARBA" id="ARBA00022448"/>
    </source>
</evidence>
<dbReference type="Proteomes" id="UP000050482">
    <property type="component" value="Unassembled WGS sequence"/>
</dbReference>
<protein>
    <submittedName>
        <fullName evidence="5">Sugar ABC transporter substrate-binding protein</fullName>
    </submittedName>
</protein>
<dbReference type="PATRIC" id="fig|471514.4.peg.2716"/>
<dbReference type="PROSITE" id="PS51257">
    <property type="entry name" value="PROKAR_LIPOPROTEIN"/>
    <property type="match status" value="1"/>
</dbReference>
<feature type="signal peptide" evidence="4">
    <location>
        <begin position="1"/>
        <end position="22"/>
    </location>
</feature>
<evidence type="ECO:0000256" key="3">
    <source>
        <dbReference type="ARBA" id="ARBA00022729"/>
    </source>
</evidence>
<dbReference type="GO" id="GO:0015768">
    <property type="term" value="P:maltose transport"/>
    <property type="evidence" value="ECO:0007669"/>
    <property type="project" value="TreeGrafter"/>
</dbReference>
<dbReference type="Pfam" id="PF01547">
    <property type="entry name" value="SBP_bac_1"/>
    <property type="match status" value="1"/>
</dbReference>
<dbReference type="GO" id="GO:0042956">
    <property type="term" value="P:maltodextrin transmembrane transport"/>
    <property type="evidence" value="ECO:0007669"/>
    <property type="project" value="TreeGrafter"/>
</dbReference>
<dbReference type="STRING" id="471514.AN477_04365"/>
<dbReference type="InterPro" id="IPR006059">
    <property type="entry name" value="SBP"/>
</dbReference>
<reference evidence="5 6" key="1">
    <citation type="submission" date="2015-09" db="EMBL/GenBank/DDBJ databases">
        <title>Draft genome sequence of Alicyclobacillus ferrooxydans DSM 22381.</title>
        <authorList>
            <person name="Hemp J."/>
        </authorList>
    </citation>
    <scope>NUCLEOTIDE SEQUENCE [LARGE SCALE GENOMIC DNA]</scope>
    <source>
        <strain evidence="5 6">TC-34</strain>
    </source>
</reference>
<evidence type="ECO:0000256" key="4">
    <source>
        <dbReference type="SAM" id="SignalP"/>
    </source>
</evidence>
<dbReference type="CDD" id="cd14750">
    <property type="entry name" value="PBP2_TMBP"/>
    <property type="match status" value="1"/>
</dbReference>
<evidence type="ECO:0000256" key="1">
    <source>
        <dbReference type="ARBA" id="ARBA00008520"/>
    </source>
</evidence>
<keyword evidence="3 4" id="KW-0732">Signal</keyword>
<feature type="chain" id="PRO_5039508248" evidence="4">
    <location>
        <begin position="23"/>
        <end position="449"/>
    </location>
</feature>
<dbReference type="OrthoDB" id="9808332at2"/>
<dbReference type="RefSeq" id="WP_054967959.1">
    <property type="nucleotide sequence ID" value="NZ_LJCO01000017.1"/>
</dbReference>
<dbReference type="SUPFAM" id="SSF53850">
    <property type="entry name" value="Periplasmic binding protein-like II"/>
    <property type="match status" value="1"/>
</dbReference>
<dbReference type="PANTHER" id="PTHR30061">
    <property type="entry name" value="MALTOSE-BINDING PERIPLASMIC PROTEIN"/>
    <property type="match status" value="1"/>
</dbReference>
<dbReference type="Gene3D" id="3.40.190.10">
    <property type="entry name" value="Periplasmic binding protein-like II"/>
    <property type="match status" value="2"/>
</dbReference>
<comment type="caution">
    <text evidence="5">The sequence shown here is derived from an EMBL/GenBank/DDBJ whole genome shotgun (WGS) entry which is preliminary data.</text>
</comment>
<gene>
    <name evidence="5" type="ORF">AN477_04365</name>
</gene>
<dbReference type="AlphaFoldDB" id="A0A0P9GUR5"/>
<proteinExistence type="inferred from homology"/>
<organism evidence="5 6">
    <name type="scientific">Alicyclobacillus ferrooxydans</name>
    <dbReference type="NCBI Taxonomy" id="471514"/>
    <lineage>
        <taxon>Bacteria</taxon>
        <taxon>Bacillati</taxon>
        <taxon>Bacillota</taxon>
        <taxon>Bacilli</taxon>
        <taxon>Bacillales</taxon>
        <taxon>Alicyclobacillaceae</taxon>
        <taxon>Alicyclobacillus</taxon>
    </lineage>
</organism>
<dbReference type="PANTHER" id="PTHR30061:SF50">
    <property type="entry name" value="MALTOSE_MALTODEXTRIN-BINDING PERIPLASMIC PROTEIN"/>
    <property type="match status" value="1"/>
</dbReference>
<comment type="similarity">
    <text evidence="1">Belongs to the bacterial solute-binding protein 1 family.</text>
</comment>
<keyword evidence="2" id="KW-0813">Transport</keyword>
<evidence type="ECO:0000313" key="6">
    <source>
        <dbReference type="Proteomes" id="UP000050482"/>
    </source>
</evidence>
<evidence type="ECO:0000313" key="5">
    <source>
        <dbReference type="EMBL" id="KPV45004.1"/>
    </source>
</evidence>
<dbReference type="GO" id="GO:1901982">
    <property type="term" value="F:maltose binding"/>
    <property type="evidence" value="ECO:0007669"/>
    <property type="project" value="TreeGrafter"/>
</dbReference>
<keyword evidence="6" id="KW-1185">Reference proteome</keyword>
<accession>A0A0P9GUR5</accession>
<dbReference type="EMBL" id="LJCO01000017">
    <property type="protein sequence ID" value="KPV45004.1"/>
    <property type="molecule type" value="Genomic_DNA"/>
</dbReference>
<name>A0A0P9GUR5_9BACL</name>
<sequence>MKGLYRGGAILATLTVAGGLLAGCGTGTNNASNGTAGTNATTNSTNTAAGSGAGGVVNIVWAAPPITHTGLRQTLISKFNAEHPNIHVTLQDQNSNTDTNRASLTTTIGGGAATPDVYMGDVVWPAQFASNQLAMPLNGVVPSNFFNRFSKGLVQGATYQGKVYAAPFFADSGFLFYRKDLLKQAGLPVPTSWQQVQQEAETLQKKGLVQYGFVWQGASYEGLTCDFTEYLTDAGGQVLNSSGKAAIDSPQAIKALTFMRGLITSGVTPKSVINFQEPQSEDVFVQGNAAFLRNWSYAWSDSQNNKSSKVVGKVGVTVLPTFGGASGYSTIGGWDLYINPHTQHTQAAVTFIDWMTNTQAQTILAKQFSEIPTNAQVANDPSVQAVSPIFGLVSKTHYVSRPDQNPNYPAISKALYTNVNAALTGSVSVSAALQQAQTQINQAASGGGL</sequence>